<keyword evidence="3" id="KW-1185">Reference proteome</keyword>
<comment type="caution">
    <text evidence="2">The sequence shown here is derived from an EMBL/GenBank/DDBJ whole genome shotgun (WGS) entry which is preliminary data.</text>
</comment>
<protein>
    <submittedName>
        <fullName evidence="2">Uncharacterized protein</fullName>
    </submittedName>
</protein>
<reference evidence="2 3" key="1">
    <citation type="submission" date="2015-10" db="EMBL/GenBank/DDBJ databases">
        <title>Draft genome sequence of Streptomyces griseorubiginosus DSM 40469, type strain for the species Streptomyces griseorubiginosus.</title>
        <authorList>
            <person name="Ruckert C."/>
            <person name="Winkler A."/>
            <person name="Kalinowski J."/>
            <person name="Kampfer P."/>
            <person name="Glaeser S."/>
        </authorList>
    </citation>
    <scope>NUCLEOTIDE SEQUENCE [LARGE SCALE GENOMIC DNA]</scope>
    <source>
        <strain evidence="2 3">DSM 40469</strain>
    </source>
</reference>
<gene>
    <name evidence="2" type="ORF">AQJ54_41365</name>
</gene>
<proteinExistence type="predicted"/>
<feature type="region of interest" description="Disordered" evidence="1">
    <location>
        <begin position="1"/>
        <end position="22"/>
    </location>
</feature>
<name>A0A101RMR6_9ACTN</name>
<evidence type="ECO:0000256" key="1">
    <source>
        <dbReference type="SAM" id="MobiDB-lite"/>
    </source>
</evidence>
<organism evidence="2 3">
    <name type="scientific">Streptomyces griseorubiginosus</name>
    <dbReference type="NCBI Taxonomy" id="67304"/>
    <lineage>
        <taxon>Bacteria</taxon>
        <taxon>Bacillati</taxon>
        <taxon>Actinomycetota</taxon>
        <taxon>Actinomycetes</taxon>
        <taxon>Kitasatosporales</taxon>
        <taxon>Streptomycetaceae</taxon>
        <taxon>Streptomyces</taxon>
    </lineage>
</organism>
<dbReference type="Proteomes" id="UP000054375">
    <property type="component" value="Unassembled WGS sequence"/>
</dbReference>
<sequence length="94" mass="9838">MTTGGELAPGGPQPLERRGRRTGRLRLVDDELLVRGAVDREGGEPDVQVAHLRVAQALALPRLALGLVYAPQTGDLPGVAGEFRDDLGDAGSCP</sequence>
<evidence type="ECO:0000313" key="3">
    <source>
        <dbReference type="Proteomes" id="UP000054375"/>
    </source>
</evidence>
<evidence type="ECO:0000313" key="2">
    <source>
        <dbReference type="EMBL" id="KUN58505.1"/>
    </source>
</evidence>
<dbReference type="AlphaFoldDB" id="A0A101RMR6"/>
<accession>A0A101RMR6</accession>
<dbReference type="EMBL" id="LMWV01000045">
    <property type="protein sequence ID" value="KUN58505.1"/>
    <property type="molecule type" value="Genomic_DNA"/>
</dbReference>